<comment type="caution">
    <text evidence="1">The sequence shown here is derived from an EMBL/GenBank/DDBJ whole genome shotgun (WGS) entry which is preliminary data.</text>
</comment>
<organism evidence="1 2">
    <name type="scientific">Cotesia glomerata</name>
    <name type="common">Lepidopteran parasitic wasp</name>
    <name type="synonym">Apanteles glomeratus</name>
    <dbReference type="NCBI Taxonomy" id="32391"/>
    <lineage>
        <taxon>Eukaryota</taxon>
        <taxon>Metazoa</taxon>
        <taxon>Ecdysozoa</taxon>
        <taxon>Arthropoda</taxon>
        <taxon>Hexapoda</taxon>
        <taxon>Insecta</taxon>
        <taxon>Pterygota</taxon>
        <taxon>Neoptera</taxon>
        <taxon>Endopterygota</taxon>
        <taxon>Hymenoptera</taxon>
        <taxon>Apocrita</taxon>
        <taxon>Ichneumonoidea</taxon>
        <taxon>Braconidae</taxon>
        <taxon>Microgastrinae</taxon>
        <taxon>Cotesia</taxon>
    </lineage>
</organism>
<dbReference type="Proteomes" id="UP000826195">
    <property type="component" value="Unassembled WGS sequence"/>
</dbReference>
<proteinExistence type="predicted"/>
<name>A0AAV7IZB6_COTGL</name>
<reference evidence="1 2" key="1">
    <citation type="journal article" date="2021" name="J. Hered.">
        <title>A chromosome-level genome assembly of the parasitoid wasp, Cotesia glomerata (Hymenoptera: Braconidae).</title>
        <authorList>
            <person name="Pinto B.J."/>
            <person name="Weis J.J."/>
            <person name="Gamble T."/>
            <person name="Ode P.J."/>
            <person name="Paul R."/>
            <person name="Zaspel J.M."/>
        </authorList>
    </citation>
    <scope>NUCLEOTIDE SEQUENCE [LARGE SCALE GENOMIC DNA]</scope>
    <source>
        <strain evidence="1">CgM1</strain>
    </source>
</reference>
<accession>A0AAV7IZB6</accession>
<evidence type="ECO:0000313" key="2">
    <source>
        <dbReference type="Proteomes" id="UP000826195"/>
    </source>
</evidence>
<protein>
    <submittedName>
        <fullName evidence="1">Uncharacterized protein</fullName>
    </submittedName>
</protein>
<gene>
    <name evidence="1" type="ORF">KQX54_008688</name>
</gene>
<dbReference type="AlphaFoldDB" id="A0AAV7IZB6"/>
<sequence length="190" mass="22310">MKKKFLFSIWKEDSQTYHHAEFSTIPICNFVMCILEFEDAKIWVKLETPVIYEDFLTKAQDIFPFLANRNFYFTNANDAKLDFILVDYILNNPHGVILKIKTTDKRSEKNLAERSSLFQEEGVTTYSQLLFDVARQQVVVGASFLSRFSMCARLRRYSMKLEVALKQLPITEDSILVESRERNKRLRQAC</sequence>
<keyword evidence="2" id="KW-1185">Reference proteome</keyword>
<evidence type="ECO:0000313" key="1">
    <source>
        <dbReference type="EMBL" id="KAH0560804.1"/>
    </source>
</evidence>
<dbReference type="EMBL" id="JAHXZJ010000374">
    <property type="protein sequence ID" value="KAH0560804.1"/>
    <property type="molecule type" value="Genomic_DNA"/>
</dbReference>